<dbReference type="AlphaFoldDB" id="A0A830FV13"/>
<evidence type="ECO:0008006" key="4">
    <source>
        <dbReference type="Google" id="ProtNLM"/>
    </source>
</evidence>
<dbReference type="Pfam" id="PF24033">
    <property type="entry name" value="DUF7342"/>
    <property type="match status" value="1"/>
</dbReference>
<protein>
    <recommendedName>
        <fullName evidence="4">Transcriptional regulator</fullName>
    </recommendedName>
</protein>
<gene>
    <name evidence="2" type="ORF">GCM10009017_13250</name>
</gene>
<comment type="caution">
    <text evidence="2">The sequence shown here is derived from an EMBL/GenBank/DDBJ whole genome shotgun (WGS) entry which is preliminary data.</text>
</comment>
<sequence length="238" mass="26243">MNDTPPSGRTLTNRLTHPNTGSTPATATGRFSATDATGQAHIYPSIRRLMYVYAREGSMTDGSAPPTDFSLADEWEDVEANRTVRERVYEVATTLTEPTAVGDVAERADCGKEGARTHLEWLVDLGVLEKVADNPALFTRHEPYFEFRRVTELARDAGSADALDERLDAYRERADALSEHFDAATPDAVVLDDVPDAEFEDAADKLGEWRTVERRLREVRLAKLRFEGGRGASSSVGP</sequence>
<name>A0A830FV13_9EURY</name>
<evidence type="ECO:0000313" key="3">
    <source>
        <dbReference type="Proteomes" id="UP000614609"/>
    </source>
</evidence>
<reference evidence="2" key="1">
    <citation type="journal article" date="2014" name="Int. J. Syst. Evol. Microbiol.">
        <title>Complete genome sequence of Corynebacterium casei LMG S-19264T (=DSM 44701T), isolated from a smear-ripened cheese.</title>
        <authorList>
            <consortium name="US DOE Joint Genome Institute (JGI-PGF)"/>
            <person name="Walter F."/>
            <person name="Albersmeier A."/>
            <person name="Kalinowski J."/>
            <person name="Ruckert C."/>
        </authorList>
    </citation>
    <scope>NUCLEOTIDE SEQUENCE</scope>
    <source>
        <strain evidence="2">JCM 16108</strain>
    </source>
</reference>
<reference evidence="2" key="2">
    <citation type="submission" date="2020-09" db="EMBL/GenBank/DDBJ databases">
        <authorList>
            <person name="Sun Q."/>
            <person name="Ohkuma M."/>
        </authorList>
    </citation>
    <scope>NUCLEOTIDE SEQUENCE</scope>
    <source>
        <strain evidence="2">JCM 16108</strain>
    </source>
</reference>
<organism evidence="2 3">
    <name type="scientific">Halarchaeum rubridurum</name>
    <dbReference type="NCBI Taxonomy" id="489911"/>
    <lineage>
        <taxon>Archaea</taxon>
        <taxon>Methanobacteriati</taxon>
        <taxon>Methanobacteriota</taxon>
        <taxon>Stenosarchaea group</taxon>
        <taxon>Halobacteria</taxon>
        <taxon>Halobacteriales</taxon>
        <taxon>Halobacteriaceae</taxon>
    </lineage>
</organism>
<evidence type="ECO:0000313" key="2">
    <source>
        <dbReference type="EMBL" id="GGM64501.1"/>
    </source>
</evidence>
<accession>A0A830FV13</accession>
<proteinExistence type="predicted"/>
<dbReference type="InterPro" id="IPR055766">
    <property type="entry name" value="DUF7342"/>
</dbReference>
<feature type="region of interest" description="Disordered" evidence="1">
    <location>
        <begin position="1"/>
        <end position="30"/>
    </location>
</feature>
<dbReference type="Proteomes" id="UP000614609">
    <property type="component" value="Unassembled WGS sequence"/>
</dbReference>
<keyword evidence="3" id="KW-1185">Reference proteome</keyword>
<evidence type="ECO:0000256" key="1">
    <source>
        <dbReference type="SAM" id="MobiDB-lite"/>
    </source>
</evidence>
<dbReference type="EMBL" id="BMOO01000003">
    <property type="protein sequence ID" value="GGM64501.1"/>
    <property type="molecule type" value="Genomic_DNA"/>
</dbReference>